<dbReference type="GO" id="GO:0004540">
    <property type="term" value="F:RNA nuclease activity"/>
    <property type="evidence" value="ECO:0007669"/>
    <property type="project" value="InterPro"/>
</dbReference>
<dbReference type="GO" id="GO:0016787">
    <property type="term" value="F:hydrolase activity"/>
    <property type="evidence" value="ECO:0007669"/>
    <property type="project" value="UniProtKB-KW"/>
</dbReference>
<evidence type="ECO:0000256" key="1">
    <source>
        <dbReference type="ARBA" id="ARBA00022553"/>
    </source>
</evidence>
<dbReference type="InterPro" id="IPR051813">
    <property type="entry name" value="HepT_RNase_toxin"/>
</dbReference>
<keyword evidence="5" id="KW-0378">Hydrolase</keyword>
<organism evidence="7 8">
    <name type="scientific">Fretibacterium fastidiosum</name>
    <dbReference type="NCBI Taxonomy" id="651822"/>
    <lineage>
        <taxon>Bacteria</taxon>
        <taxon>Thermotogati</taxon>
        <taxon>Synergistota</taxon>
        <taxon>Synergistia</taxon>
        <taxon>Synergistales</taxon>
        <taxon>Aminobacteriaceae</taxon>
        <taxon>Fretibacterium</taxon>
    </lineage>
</organism>
<evidence type="ECO:0000256" key="2">
    <source>
        <dbReference type="ARBA" id="ARBA00022649"/>
    </source>
</evidence>
<dbReference type="KEGG" id="sbr:SY1_16470"/>
<keyword evidence="8" id="KW-1185">Reference proteome</keyword>
<dbReference type="AlphaFoldDB" id="A0AB94IY41"/>
<keyword evidence="2" id="KW-1277">Toxin-antitoxin system</keyword>
<dbReference type="Proteomes" id="UP000008957">
    <property type="component" value="Chromosome"/>
</dbReference>
<name>A0AB94IY41_9BACT</name>
<evidence type="ECO:0000256" key="3">
    <source>
        <dbReference type="ARBA" id="ARBA00022722"/>
    </source>
</evidence>
<evidence type="ECO:0000259" key="6">
    <source>
        <dbReference type="Pfam" id="PF18790"/>
    </source>
</evidence>
<accession>A0AB94IY41</accession>
<dbReference type="InterPro" id="IPR040782">
    <property type="entry name" value="KfrB"/>
</dbReference>
<keyword evidence="4" id="KW-0547">Nucleotide-binding</keyword>
<dbReference type="PANTHER" id="PTHR34139">
    <property type="entry name" value="UPF0331 PROTEIN MJ0127"/>
    <property type="match status" value="1"/>
</dbReference>
<dbReference type="PANTHER" id="PTHR34139:SF1">
    <property type="entry name" value="RNASE MJ1380-RELATED"/>
    <property type="match status" value="1"/>
</dbReference>
<dbReference type="EMBL" id="FP929056">
    <property type="protein sequence ID" value="CBL28617.1"/>
    <property type="molecule type" value="Genomic_DNA"/>
</dbReference>
<evidence type="ECO:0000256" key="5">
    <source>
        <dbReference type="ARBA" id="ARBA00022801"/>
    </source>
</evidence>
<reference evidence="7 8" key="2">
    <citation type="submission" date="2010-03" db="EMBL/GenBank/DDBJ databases">
        <authorList>
            <person name="Pajon A."/>
        </authorList>
    </citation>
    <scope>NUCLEOTIDE SEQUENCE [LARGE SCALE GENOMIC DNA]</scope>
    <source>
        <strain evidence="7 8">SGP1</strain>
    </source>
</reference>
<dbReference type="Pfam" id="PF01934">
    <property type="entry name" value="HepT-like"/>
    <property type="match status" value="1"/>
</dbReference>
<dbReference type="RefSeq" id="WP_015556764.1">
    <property type="nucleotide sequence ID" value="NC_021038.1"/>
</dbReference>
<gene>
    <name evidence="7" type="ORF">SY1_16470</name>
</gene>
<evidence type="ECO:0000313" key="8">
    <source>
        <dbReference type="Proteomes" id="UP000008957"/>
    </source>
</evidence>
<keyword evidence="3" id="KW-0540">Nuclease</keyword>
<sequence>MLKTDQALLEDIMEQCRWIIRYSELADAQSPGERSRIVNSGFNAGDIFDMLHFNAVVMNIQQIGELAKRLSPEFVLRTKNEVSWSDIRGMRNIIAHDYGKLSEKTVREIEIIDIPKLAAFCEKELAATQAQDDAIPVVEAEARKLVGEDGQIFRPNPKGDHCYRGEVLKVTDTHAIQRSSAHAVYLHDLRDFPGDRKPSVGDVLAIRYSNARIEFVEPIPDKTQAKARQQDLGR</sequence>
<dbReference type="Pfam" id="PF18790">
    <property type="entry name" value="KfrB"/>
    <property type="match status" value="1"/>
</dbReference>
<reference evidence="8" key="1">
    <citation type="submission" date="2010-03" db="EMBL/GenBank/DDBJ databases">
        <title>The genome sequence of Synergistetes sp. SGP1.</title>
        <authorList>
            <consortium name="metaHIT consortium -- http://www.metahit.eu/"/>
            <person name="Pajon A."/>
            <person name="Turner K."/>
            <person name="Parkhill J."/>
            <person name="Wade W."/>
            <person name="Vartoukian S."/>
        </authorList>
    </citation>
    <scope>NUCLEOTIDE SEQUENCE [LARGE SCALE GENOMIC DNA]</scope>
    <source>
        <strain evidence="8">SGP1</strain>
    </source>
</reference>
<protein>
    <submittedName>
        <fullName evidence="7">Uncharacterized conserved protein</fullName>
    </submittedName>
</protein>
<evidence type="ECO:0000256" key="4">
    <source>
        <dbReference type="ARBA" id="ARBA00022741"/>
    </source>
</evidence>
<dbReference type="InterPro" id="IPR008201">
    <property type="entry name" value="HepT-like"/>
</dbReference>
<keyword evidence="1" id="KW-0597">Phosphoprotein</keyword>
<feature type="domain" description="KfrB" evidence="6">
    <location>
        <begin position="163"/>
        <end position="216"/>
    </location>
</feature>
<proteinExistence type="predicted"/>
<dbReference type="GO" id="GO:0000166">
    <property type="term" value="F:nucleotide binding"/>
    <property type="evidence" value="ECO:0007669"/>
    <property type="project" value="UniProtKB-KW"/>
</dbReference>
<evidence type="ECO:0000313" key="7">
    <source>
        <dbReference type="EMBL" id="CBL28617.1"/>
    </source>
</evidence>
<dbReference type="GO" id="GO:0110001">
    <property type="term" value="C:toxin-antitoxin complex"/>
    <property type="evidence" value="ECO:0007669"/>
    <property type="project" value="InterPro"/>
</dbReference>